<sequence length="195" mass="21906">MPCELQNPFNLLQVSSNHPRLVPLENDKYGCTTCGQTFQGIRQANDHAVGQFGIFVCYACRYGFTSESSLNSHTTLGLCNYQFVSTFNLSQPKLPRGLGHVLLPKNSPQGYISGEIPSDRKGYRCICGARFTEPNAAHNGKLHVMHECYIYACPVCGERCKRQKEAKQHCTDGPSRRRRATQARTSNDHFRGAYR</sequence>
<evidence type="ECO:0000313" key="4">
    <source>
        <dbReference type="Proteomes" id="UP000054279"/>
    </source>
</evidence>
<feature type="compositionally biased region" description="Basic and acidic residues" evidence="1">
    <location>
        <begin position="186"/>
        <end position="195"/>
    </location>
</feature>
<proteinExistence type="predicted"/>
<dbReference type="HOGENOM" id="CLU_1321650_0_0_1"/>
<accession>A0A0C9UM08</accession>
<evidence type="ECO:0000256" key="1">
    <source>
        <dbReference type="SAM" id="MobiDB-lite"/>
    </source>
</evidence>
<evidence type="ECO:0000313" key="3">
    <source>
        <dbReference type="EMBL" id="KIJ26481.1"/>
    </source>
</evidence>
<evidence type="ECO:0000259" key="2">
    <source>
        <dbReference type="Pfam" id="PF12874"/>
    </source>
</evidence>
<reference evidence="3 4" key="1">
    <citation type="submission" date="2014-06" db="EMBL/GenBank/DDBJ databases">
        <title>Evolutionary Origins and Diversification of the Mycorrhizal Mutualists.</title>
        <authorList>
            <consortium name="DOE Joint Genome Institute"/>
            <consortium name="Mycorrhizal Genomics Consortium"/>
            <person name="Kohler A."/>
            <person name="Kuo A."/>
            <person name="Nagy L.G."/>
            <person name="Floudas D."/>
            <person name="Copeland A."/>
            <person name="Barry K.W."/>
            <person name="Cichocki N."/>
            <person name="Veneault-Fourrey C."/>
            <person name="LaButti K."/>
            <person name="Lindquist E.A."/>
            <person name="Lipzen A."/>
            <person name="Lundell T."/>
            <person name="Morin E."/>
            <person name="Murat C."/>
            <person name="Riley R."/>
            <person name="Ohm R."/>
            <person name="Sun H."/>
            <person name="Tunlid A."/>
            <person name="Henrissat B."/>
            <person name="Grigoriev I.V."/>
            <person name="Hibbett D.S."/>
            <person name="Martin F."/>
        </authorList>
    </citation>
    <scope>NUCLEOTIDE SEQUENCE [LARGE SCALE GENOMIC DNA]</scope>
    <source>
        <strain evidence="3 4">SS14</strain>
    </source>
</reference>
<dbReference type="InterPro" id="IPR013087">
    <property type="entry name" value="Znf_C2H2_type"/>
</dbReference>
<dbReference type="EMBL" id="KN837368">
    <property type="protein sequence ID" value="KIJ26481.1"/>
    <property type="molecule type" value="Genomic_DNA"/>
</dbReference>
<name>A0A0C9UM08_SPHS4</name>
<gene>
    <name evidence="3" type="ORF">M422DRAFT_71903</name>
</gene>
<feature type="domain" description="C2H2-type" evidence="2">
    <location>
        <begin position="55"/>
        <end position="74"/>
    </location>
</feature>
<protein>
    <recommendedName>
        <fullName evidence="2">C2H2-type domain-containing protein</fullName>
    </recommendedName>
</protein>
<feature type="region of interest" description="Disordered" evidence="1">
    <location>
        <begin position="167"/>
        <end position="195"/>
    </location>
</feature>
<keyword evidence="4" id="KW-1185">Reference proteome</keyword>
<dbReference type="Proteomes" id="UP000054279">
    <property type="component" value="Unassembled WGS sequence"/>
</dbReference>
<organism evidence="3 4">
    <name type="scientific">Sphaerobolus stellatus (strain SS14)</name>
    <dbReference type="NCBI Taxonomy" id="990650"/>
    <lineage>
        <taxon>Eukaryota</taxon>
        <taxon>Fungi</taxon>
        <taxon>Dikarya</taxon>
        <taxon>Basidiomycota</taxon>
        <taxon>Agaricomycotina</taxon>
        <taxon>Agaricomycetes</taxon>
        <taxon>Phallomycetidae</taxon>
        <taxon>Geastrales</taxon>
        <taxon>Sphaerobolaceae</taxon>
        <taxon>Sphaerobolus</taxon>
    </lineage>
</organism>
<dbReference type="Pfam" id="PF12874">
    <property type="entry name" value="zf-met"/>
    <property type="match status" value="1"/>
</dbReference>
<dbReference type="AlphaFoldDB" id="A0A0C9UM08"/>